<evidence type="ECO:0000259" key="6">
    <source>
        <dbReference type="PROSITE" id="PS51160"/>
    </source>
</evidence>
<dbReference type="Proteomes" id="UP000655523">
    <property type="component" value="Unassembled WGS sequence"/>
</dbReference>
<keyword evidence="8" id="KW-1185">Reference proteome</keyword>
<dbReference type="SUPFAM" id="SSF54975">
    <property type="entry name" value="Acylphosphatase/BLUF domain-like"/>
    <property type="match status" value="1"/>
</dbReference>
<dbReference type="PANTHER" id="PTHR47268">
    <property type="entry name" value="ACYLPHOSPHATASE"/>
    <property type="match status" value="1"/>
</dbReference>
<evidence type="ECO:0000256" key="1">
    <source>
        <dbReference type="ARBA" id="ARBA00005614"/>
    </source>
</evidence>
<dbReference type="InterPro" id="IPR020456">
    <property type="entry name" value="Acylphosphatase"/>
</dbReference>
<dbReference type="Gene3D" id="3.30.70.100">
    <property type="match status" value="1"/>
</dbReference>
<evidence type="ECO:0000256" key="2">
    <source>
        <dbReference type="ARBA" id="ARBA00012150"/>
    </source>
</evidence>
<dbReference type="PROSITE" id="PS51160">
    <property type="entry name" value="ACYLPHOSPHATASE_3"/>
    <property type="match status" value="1"/>
</dbReference>
<evidence type="ECO:0000256" key="5">
    <source>
        <dbReference type="RuleBase" id="RU004168"/>
    </source>
</evidence>
<dbReference type="AlphaFoldDB" id="A0A972NR07"/>
<feature type="active site" evidence="4">
    <location>
        <position position="37"/>
    </location>
</feature>
<dbReference type="InterPro" id="IPR036046">
    <property type="entry name" value="Acylphosphatase-like_dom_sf"/>
</dbReference>
<accession>A0A972NR07</accession>
<reference evidence="7 8" key="1">
    <citation type="submission" date="2019-11" db="EMBL/GenBank/DDBJ databases">
        <title>Metabolism of dissolved organic matter in forest soils.</title>
        <authorList>
            <person name="Cyle K.T."/>
            <person name="Wilhelm R.C."/>
            <person name="Martinez C.E."/>
        </authorList>
    </citation>
    <scope>NUCLEOTIDE SEQUENCE [LARGE SCALE GENOMIC DNA]</scope>
    <source>
        <strain evidence="7 8">5N</strain>
    </source>
</reference>
<dbReference type="GO" id="GO:0003998">
    <property type="term" value="F:acylphosphatase activity"/>
    <property type="evidence" value="ECO:0007669"/>
    <property type="project" value="UniProtKB-EC"/>
</dbReference>
<gene>
    <name evidence="7" type="ORF">GNZ13_27495</name>
</gene>
<dbReference type="EC" id="3.6.1.7" evidence="2 4"/>
<sequence>MLETRLVRVRGGVQGIGYREACVCRAHALGVTGGVRNRMNDSVEATLQGSPEQLADMCALFSEDLSAALVDELEVTRSVQQEPDCGIGEHLLVPYEQYTQQSPGFRPEHRFAMVNIRKTTHRRRWASIRS</sequence>
<dbReference type="InterPro" id="IPR001792">
    <property type="entry name" value="Acylphosphatase-like_dom"/>
</dbReference>
<evidence type="ECO:0000256" key="3">
    <source>
        <dbReference type="ARBA" id="ARBA00047645"/>
    </source>
</evidence>
<comment type="caution">
    <text evidence="7">The sequence shown here is derived from an EMBL/GenBank/DDBJ whole genome shotgun (WGS) entry which is preliminary data.</text>
</comment>
<keyword evidence="4" id="KW-0378">Hydrolase</keyword>
<dbReference type="EMBL" id="WOEZ01000151">
    <property type="protein sequence ID" value="NPT58211.1"/>
    <property type="molecule type" value="Genomic_DNA"/>
</dbReference>
<feature type="domain" description="Acylphosphatase-like" evidence="6">
    <location>
        <begin position="4"/>
        <end position="89"/>
    </location>
</feature>
<dbReference type="PANTHER" id="PTHR47268:SF4">
    <property type="entry name" value="ACYLPHOSPHATASE"/>
    <property type="match status" value="1"/>
</dbReference>
<name>A0A972NR07_9BURK</name>
<organism evidence="7 8">
    <name type="scientific">Paraburkholderia elongata</name>
    <dbReference type="NCBI Taxonomy" id="2675747"/>
    <lineage>
        <taxon>Bacteria</taxon>
        <taxon>Pseudomonadati</taxon>
        <taxon>Pseudomonadota</taxon>
        <taxon>Betaproteobacteria</taxon>
        <taxon>Burkholderiales</taxon>
        <taxon>Burkholderiaceae</taxon>
        <taxon>Paraburkholderia</taxon>
    </lineage>
</organism>
<comment type="catalytic activity">
    <reaction evidence="3 4">
        <text>an acyl phosphate + H2O = a carboxylate + phosphate + H(+)</text>
        <dbReference type="Rhea" id="RHEA:14965"/>
        <dbReference type="ChEBI" id="CHEBI:15377"/>
        <dbReference type="ChEBI" id="CHEBI:15378"/>
        <dbReference type="ChEBI" id="CHEBI:29067"/>
        <dbReference type="ChEBI" id="CHEBI:43474"/>
        <dbReference type="ChEBI" id="CHEBI:59918"/>
        <dbReference type="EC" id="3.6.1.7"/>
    </reaction>
</comment>
<evidence type="ECO:0000313" key="7">
    <source>
        <dbReference type="EMBL" id="NPT58211.1"/>
    </source>
</evidence>
<comment type="similarity">
    <text evidence="1 5">Belongs to the acylphosphatase family.</text>
</comment>
<dbReference type="Pfam" id="PF00708">
    <property type="entry name" value="Acylphosphatase"/>
    <property type="match status" value="1"/>
</dbReference>
<proteinExistence type="inferred from homology"/>
<protein>
    <recommendedName>
        <fullName evidence="2 4">acylphosphatase</fullName>
        <ecNumber evidence="2 4">3.6.1.7</ecNumber>
    </recommendedName>
</protein>
<feature type="active site" evidence="4">
    <location>
        <position position="19"/>
    </location>
</feature>
<evidence type="ECO:0000256" key="4">
    <source>
        <dbReference type="PROSITE-ProRule" id="PRU00520"/>
    </source>
</evidence>
<evidence type="ECO:0000313" key="8">
    <source>
        <dbReference type="Proteomes" id="UP000655523"/>
    </source>
</evidence>